<evidence type="ECO:0000313" key="3">
    <source>
        <dbReference type="Proteomes" id="UP000028990"/>
    </source>
</evidence>
<evidence type="ECO:0000313" key="2">
    <source>
        <dbReference type="EMBL" id="KFO33013.1"/>
    </source>
</evidence>
<reference evidence="2 3" key="1">
    <citation type="submission" date="2013-11" db="EMBL/GenBank/DDBJ databases">
        <title>The Damaraland mole rat (Fukomys damarensis) genome and evolution of African mole rats.</title>
        <authorList>
            <person name="Gladyshev V.N."/>
            <person name="Fang X."/>
        </authorList>
    </citation>
    <scope>NUCLEOTIDE SEQUENCE [LARGE SCALE GENOMIC DNA]</scope>
    <source>
        <tissue evidence="2">Liver</tissue>
    </source>
</reference>
<sequence>MPQPGFLLFPAAPPWRLSFLLMAISKLYTFWGSCCLDSILQTPLEKAIFTDSHWVTLDEFLTSASGHSTVSRVFFVSAAAQDSAKQFRRQECCLTSHACPPFPHEVPHERSMSFSGSRPRRKGLLFTTGSSLDCSVTAVVQDANLGTELSTSQALLSVESAVASSAQAGFFPGSLAATSHHYGVLAWVSQDILSSCATASLALCSAEDLARSVWRENPAGSPGRAPAVPGHAPCCQDGSGSDSALDLMLL</sequence>
<dbReference type="AlphaFoldDB" id="A0A091DRA7"/>
<name>A0A091DRA7_FUKDA</name>
<protein>
    <submittedName>
        <fullName evidence="2">Uncharacterized protein</fullName>
    </submittedName>
</protein>
<feature type="region of interest" description="Disordered" evidence="1">
    <location>
        <begin position="215"/>
        <end position="240"/>
    </location>
</feature>
<gene>
    <name evidence="2" type="ORF">H920_05629</name>
</gene>
<dbReference type="EMBL" id="KN122106">
    <property type="protein sequence ID" value="KFO33013.1"/>
    <property type="molecule type" value="Genomic_DNA"/>
</dbReference>
<proteinExistence type="predicted"/>
<organism evidence="2 3">
    <name type="scientific">Fukomys damarensis</name>
    <name type="common">Damaraland mole rat</name>
    <name type="synonym">Cryptomys damarensis</name>
    <dbReference type="NCBI Taxonomy" id="885580"/>
    <lineage>
        <taxon>Eukaryota</taxon>
        <taxon>Metazoa</taxon>
        <taxon>Chordata</taxon>
        <taxon>Craniata</taxon>
        <taxon>Vertebrata</taxon>
        <taxon>Euteleostomi</taxon>
        <taxon>Mammalia</taxon>
        <taxon>Eutheria</taxon>
        <taxon>Euarchontoglires</taxon>
        <taxon>Glires</taxon>
        <taxon>Rodentia</taxon>
        <taxon>Hystricomorpha</taxon>
        <taxon>Bathyergidae</taxon>
        <taxon>Fukomys</taxon>
    </lineage>
</organism>
<dbReference type="Proteomes" id="UP000028990">
    <property type="component" value="Unassembled WGS sequence"/>
</dbReference>
<evidence type="ECO:0000256" key="1">
    <source>
        <dbReference type="SAM" id="MobiDB-lite"/>
    </source>
</evidence>
<keyword evidence="3" id="KW-1185">Reference proteome</keyword>
<accession>A0A091DRA7</accession>